<reference evidence="3 4" key="1">
    <citation type="submission" date="2013-12" db="EMBL/GenBank/DDBJ databases">
        <authorList>
            <consortium name="DOE Joint Genome Institute"/>
            <person name="Smidt H."/>
            <person name="Huntemann M."/>
            <person name="Han J."/>
            <person name="Chen A."/>
            <person name="Kyrpides N."/>
            <person name="Mavromatis K."/>
            <person name="Markowitz V."/>
            <person name="Palaniappan K."/>
            <person name="Ivanova N."/>
            <person name="Schaumberg A."/>
            <person name="Pati A."/>
            <person name="Liolios K."/>
            <person name="Nordberg H.P."/>
            <person name="Cantor M.N."/>
            <person name="Hua S.X."/>
            <person name="Woyke T."/>
        </authorList>
    </citation>
    <scope>NUCLEOTIDE SEQUENCE [LARGE SCALE GENOMIC DNA]</scope>
    <source>
        <strain evidence="4">DSM 15288</strain>
    </source>
</reference>
<protein>
    <submittedName>
        <fullName evidence="3">Cupin</fullName>
    </submittedName>
</protein>
<accession>W0EAR9</accession>
<dbReference type="CDD" id="cd07008">
    <property type="entry name" value="cupin_yp_001338853-like"/>
    <property type="match status" value="1"/>
</dbReference>
<dbReference type="KEGG" id="dmt:DESME_13710"/>
<keyword evidence="1" id="KW-0479">Metal-binding</keyword>
<evidence type="ECO:0000313" key="3">
    <source>
        <dbReference type="EMBL" id="AHF07965.1"/>
    </source>
</evidence>
<dbReference type="RefSeq" id="WP_006715780.1">
    <property type="nucleotide sequence ID" value="NZ_CP007032.1"/>
</dbReference>
<dbReference type="Proteomes" id="UP000010847">
    <property type="component" value="Chromosome"/>
</dbReference>
<dbReference type="eggNOG" id="COG0662">
    <property type="taxonomic scope" value="Bacteria"/>
</dbReference>
<sequence length="116" mass="12735">MEDRVFNLTEGLAHFDENAPQKIAVYQSDKTLGAMWCLEPGQEVFLHAHPNADDVWVCLEGESGLYFAGDGQEVQIKKGMAILAKAGQTHGMRNTGKDRFVFIGICGPVPVETVKL</sequence>
<feature type="domain" description="Cupin type-2" evidence="2">
    <location>
        <begin position="35"/>
        <end position="103"/>
    </location>
</feature>
<keyword evidence="4" id="KW-1185">Reference proteome</keyword>
<dbReference type="GO" id="GO:0046872">
    <property type="term" value="F:metal ion binding"/>
    <property type="evidence" value="ECO:0007669"/>
    <property type="project" value="UniProtKB-KW"/>
</dbReference>
<dbReference type="EMBL" id="CP007032">
    <property type="protein sequence ID" value="AHF07965.1"/>
    <property type="molecule type" value="Genomic_DNA"/>
</dbReference>
<dbReference type="InterPro" id="IPR013096">
    <property type="entry name" value="Cupin_2"/>
</dbReference>
<dbReference type="Gene3D" id="2.60.120.10">
    <property type="entry name" value="Jelly Rolls"/>
    <property type="match status" value="1"/>
</dbReference>
<proteinExistence type="predicted"/>
<evidence type="ECO:0000313" key="4">
    <source>
        <dbReference type="Proteomes" id="UP000010847"/>
    </source>
</evidence>
<dbReference type="InterPro" id="IPR051610">
    <property type="entry name" value="GPI/OXD"/>
</dbReference>
<dbReference type="STRING" id="871968.DESME_13710"/>
<dbReference type="SUPFAM" id="SSF51182">
    <property type="entry name" value="RmlC-like cupins"/>
    <property type="match status" value="1"/>
</dbReference>
<gene>
    <name evidence="3" type="ORF">DESME_13710</name>
</gene>
<dbReference type="AlphaFoldDB" id="W0EAR9"/>
<dbReference type="Pfam" id="PF07883">
    <property type="entry name" value="Cupin_2"/>
    <property type="match status" value="1"/>
</dbReference>
<dbReference type="PANTHER" id="PTHR35848:SF6">
    <property type="entry name" value="CUPIN TYPE-2 DOMAIN-CONTAINING PROTEIN"/>
    <property type="match status" value="1"/>
</dbReference>
<evidence type="ECO:0000259" key="2">
    <source>
        <dbReference type="Pfam" id="PF07883"/>
    </source>
</evidence>
<evidence type="ECO:0000256" key="1">
    <source>
        <dbReference type="ARBA" id="ARBA00022723"/>
    </source>
</evidence>
<dbReference type="HOGENOM" id="CLU_137371_2_1_9"/>
<name>W0EAR9_9FIRM</name>
<organism evidence="3 4">
    <name type="scientific">Desulfitobacterium metallireducens DSM 15288</name>
    <dbReference type="NCBI Taxonomy" id="871968"/>
    <lineage>
        <taxon>Bacteria</taxon>
        <taxon>Bacillati</taxon>
        <taxon>Bacillota</taxon>
        <taxon>Clostridia</taxon>
        <taxon>Eubacteriales</taxon>
        <taxon>Desulfitobacteriaceae</taxon>
        <taxon>Desulfitobacterium</taxon>
    </lineage>
</organism>
<dbReference type="OrthoDB" id="9797047at2"/>
<dbReference type="PANTHER" id="PTHR35848">
    <property type="entry name" value="OXALATE-BINDING PROTEIN"/>
    <property type="match status" value="1"/>
</dbReference>
<dbReference type="InterPro" id="IPR014710">
    <property type="entry name" value="RmlC-like_jellyroll"/>
</dbReference>
<dbReference type="InterPro" id="IPR011051">
    <property type="entry name" value="RmlC_Cupin_sf"/>
</dbReference>